<name>A0A0B2VD36_TOXCA</name>
<dbReference type="AlphaFoldDB" id="A0A0B2VD36"/>
<sequence>MIAPWLCKQQISQDLPPGMRAGIYYRLVLRQSLFGRGASEYTEGMPSQSNFFTQPASQVSEQ</sequence>
<evidence type="ECO:0000313" key="2">
    <source>
        <dbReference type="EMBL" id="KHN78905.1"/>
    </source>
</evidence>
<gene>
    <name evidence="2" type="primary">F54D1.6</name>
    <name evidence="2" type="ORF">Tcan_12223</name>
</gene>
<protein>
    <submittedName>
        <fullName evidence="2">Uncharacterized protein F54D1.6</fullName>
    </submittedName>
</protein>
<evidence type="ECO:0000313" key="3">
    <source>
        <dbReference type="Proteomes" id="UP000031036"/>
    </source>
</evidence>
<evidence type="ECO:0000256" key="1">
    <source>
        <dbReference type="SAM" id="MobiDB-lite"/>
    </source>
</evidence>
<reference evidence="2 3" key="1">
    <citation type="submission" date="2014-11" db="EMBL/GenBank/DDBJ databases">
        <title>Genetic blueprint of the zoonotic pathogen Toxocara canis.</title>
        <authorList>
            <person name="Zhu X.-Q."/>
            <person name="Korhonen P.K."/>
            <person name="Cai H."/>
            <person name="Young N.D."/>
            <person name="Nejsum P."/>
            <person name="von Samson-Himmelstjerna G."/>
            <person name="Boag P.R."/>
            <person name="Tan P."/>
            <person name="Li Q."/>
            <person name="Min J."/>
            <person name="Yang Y."/>
            <person name="Wang X."/>
            <person name="Fang X."/>
            <person name="Hall R.S."/>
            <person name="Hofmann A."/>
            <person name="Sternberg P.W."/>
            <person name="Jex A.R."/>
            <person name="Gasser R.B."/>
        </authorList>
    </citation>
    <scope>NUCLEOTIDE SEQUENCE [LARGE SCALE GENOMIC DNA]</scope>
    <source>
        <strain evidence="2">PN_DK_2014</strain>
    </source>
</reference>
<feature type="region of interest" description="Disordered" evidence="1">
    <location>
        <begin position="43"/>
        <end position="62"/>
    </location>
</feature>
<organism evidence="2 3">
    <name type="scientific">Toxocara canis</name>
    <name type="common">Canine roundworm</name>
    <dbReference type="NCBI Taxonomy" id="6265"/>
    <lineage>
        <taxon>Eukaryota</taxon>
        <taxon>Metazoa</taxon>
        <taxon>Ecdysozoa</taxon>
        <taxon>Nematoda</taxon>
        <taxon>Chromadorea</taxon>
        <taxon>Rhabditida</taxon>
        <taxon>Spirurina</taxon>
        <taxon>Ascaridomorpha</taxon>
        <taxon>Ascaridoidea</taxon>
        <taxon>Toxocaridae</taxon>
        <taxon>Toxocara</taxon>
    </lineage>
</organism>
<keyword evidence="3" id="KW-1185">Reference proteome</keyword>
<dbReference type="Proteomes" id="UP000031036">
    <property type="component" value="Unassembled WGS sequence"/>
</dbReference>
<proteinExistence type="predicted"/>
<feature type="compositionally biased region" description="Polar residues" evidence="1">
    <location>
        <begin position="45"/>
        <end position="62"/>
    </location>
</feature>
<comment type="caution">
    <text evidence="2">The sequence shown here is derived from an EMBL/GenBank/DDBJ whole genome shotgun (WGS) entry which is preliminary data.</text>
</comment>
<dbReference type="OrthoDB" id="5844112at2759"/>
<accession>A0A0B2VD36</accession>
<dbReference type="EMBL" id="JPKZ01001999">
    <property type="protein sequence ID" value="KHN78905.1"/>
    <property type="molecule type" value="Genomic_DNA"/>
</dbReference>